<reference evidence="1" key="2">
    <citation type="submission" date="2022-01" db="EMBL/GenBank/DDBJ databases">
        <authorList>
            <person name="Yamashiro T."/>
            <person name="Shiraishi A."/>
            <person name="Satake H."/>
            <person name="Nakayama K."/>
        </authorList>
    </citation>
    <scope>NUCLEOTIDE SEQUENCE</scope>
</reference>
<comment type="caution">
    <text evidence="1">The sequence shown here is derived from an EMBL/GenBank/DDBJ whole genome shotgun (WGS) entry which is preliminary data.</text>
</comment>
<keyword evidence="2" id="KW-1185">Reference proteome</keyword>
<dbReference type="EMBL" id="BQNB010010915">
    <property type="protein sequence ID" value="GJS83626.1"/>
    <property type="molecule type" value="Genomic_DNA"/>
</dbReference>
<evidence type="ECO:0000313" key="2">
    <source>
        <dbReference type="Proteomes" id="UP001151760"/>
    </source>
</evidence>
<accession>A0ABQ4Z344</accession>
<evidence type="ECO:0000313" key="1">
    <source>
        <dbReference type="EMBL" id="GJS83626.1"/>
    </source>
</evidence>
<reference evidence="1" key="1">
    <citation type="journal article" date="2022" name="Int. J. Mol. Sci.">
        <title>Draft Genome of Tanacetum Coccineum: Genomic Comparison of Closely Related Tanacetum-Family Plants.</title>
        <authorList>
            <person name="Yamashiro T."/>
            <person name="Shiraishi A."/>
            <person name="Nakayama K."/>
            <person name="Satake H."/>
        </authorList>
    </citation>
    <scope>NUCLEOTIDE SEQUENCE</scope>
</reference>
<protein>
    <submittedName>
        <fullName evidence="1">Uncharacterized protein</fullName>
    </submittedName>
</protein>
<feature type="non-terminal residue" evidence="1">
    <location>
        <position position="1"/>
    </location>
</feature>
<proteinExistence type="predicted"/>
<name>A0ABQ4Z344_9ASTR</name>
<gene>
    <name evidence="1" type="ORF">Tco_0750167</name>
</gene>
<dbReference type="Proteomes" id="UP001151760">
    <property type="component" value="Unassembled WGS sequence"/>
</dbReference>
<sequence>GNIVEFMMWDDMAREFDNASIEKLEKPVILAVSLCRVSMFKVINKSLNTLLPKLKHARSGRIKNQMLIVGLNAHVSKSQQTPAEVITVEGKTRILQFHFNSSTINGAIQFTLDDVLDKKMKGAEAVTHMKL</sequence>
<organism evidence="1 2">
    <name type="scientific">Tanacetum coccineum</name>
    <dbReference type="NCBI Taxonomy" id="301880"/>
    <lineage>
        <taxon>Eukaryota</taxon>
        <taxon>Viridiplantae</taxon>
        <taxon>Streptophyta</taxon>
        <taxon>Embryophyta</taxon>
        <taxon>Tracheophyta</taxon>
        <taxon>Spermatophyta</taxon>
        <taxon>Magnoliopsida</taxon>
        <taxon>eudicotyledons</taxon>
        <taxon>Gunneridae</taxon>
        <taxon>Pentapetalae</taxon>
        <taxon>asterids</taxon>
        <taxon>campanulids</taxon>
        <taxon>Asterales</taxon>
        <taxon>Asteraceae</taxon>
        <taxon>Asteroideae</taxon>
        <taxon>Anthemideae</taxon>
        <taxon>Anthemidinae</taxon>
        <taxon>Tanacetum</taxon>
    </lineage>
</organism>